<dbReference type="PROSITE" id="PS50089">
    <property type="entry name" value="ZF_RING_2"/>
    <property type="match status" value="1"/>
</dbReference>
<keyword evidence="8" id="KW-1185">Reference proteome</keyword>
<reference evidence="7" key="2">
    <citation type="journal article" date="2022" name="Hortic Res">
        <title>The genome of Dioscorea zingiberensis sheds light on the biosynthesis, origin and evolution of the medicinally important diosgenin saponins.</title>
        <authorList>
            <person name="Li Y."/>
            <person name="Tan C."/>
            <person name="Li Z."/>
            <person name="Guo J."/>
            <person name="Li S."/>
            <person name="Chen X."/>
            <person name="Wang C."/>
            <person name="Dai X."/>
            <person name="Yang H."/>
            <person name="Song W."/>
            <person name="Hou L."/>
            <person name="Xu J."/>
            <person name="Tong Z."/>
            <person name="Xu A."/>
            <person name="Yuan X."/>
            <person name="Wang W."/>
            <person name="Yang Q."/>
            <person name="Chen L."/>
            <person name="Sun Z."/>
            <person name="Wang K."/>
            <person name="Pan B."/>
            <person name="Chen J."/>
            <person name="Bao Y."/>
            <person name="Liu F."/>
            <person name="Qi X."/>
            <person name="Gang D.R."/>
            <person name="Wen J."/>
            <person name="Li J."/>
        </authorList>
    </citation>
    <scope>NUCLEOTIDE SEQUENCE</scope>
    <source>
        <strain evidence="7">Dzin_1.0</strain>
    </source>
</reference>
<feature type="region of interest" description="Disordered" evidence="5">
    <location>
        <begin position="558"/>
        <end position="578"/>
    </location>
</feature>
<evidence type="ECO:0000313" key="8">
    <source>
        <dbReference type="Proteomes" id="UP001085076"/>
    </source>
</evidence>
<dbReference type="GO" id="GO:0061630">
    <property type="term" value="F:ubiquitin protein ligase activity"/>
    <property type="evidence" value="ECO:0007669"/>
    <property type="project" value="TreeGrafter"/>
</dbReference>
<feature type="compositionally biased region" description="Polar residues" evidence="5">
    <location>
        <begin position="203"/>
        <end position="212"/>
    </location>
</feature>
<feature type="compositionally biased region" description="Acidic residues" evidence="5">
    <location>
        <begin position="565"/>
        <end position="574"/>
    </location>
</feature>
<organism evidence="7 8">
    <name type="scientific">Dioscorea zingiberensis</name>
    <dbReference type="NCBI Taxonomy" id="325984"/>
    <lineage>
        <taxon>Eukaryota</taxon>
        <taxon>Viridiplantae</taxon>
        <taxon>Streptophyta</taxon>
        <taxon>Embryophyta</taxon>
        <taxon>Tracheophyta</taxon>
        <taxon>Spermatophyta</taxon>
        <taxon>Magnoliopsida</taxon>
        <taxon>Liliopsida</taxon>
        <taxon>Dioscoreales</taxon>
        <taxon>Dioscoreaceae</taxon>
        <taxon>Dioscorea</taxon>
    </lineage>
</organism>
<dbReference type="InterPro" id="IPR001841">
    <property type="entry name" value="Znf_RING"/>
</dbReference>
<comment type="caution">
    <text evidence="7">The sequence shown here is derived from an EMBL/GenBank/DDBJ whole genome shotgun (WGS) entry which is preliminary data.</text>
</comment>
<evidence type="ECO:0000256" key="3">
    <source>
        <dbReference type="ARBA" id="ARBA00022833"/>
    </source>
</evidence>
<feature type="compositionally biased region" description="Polar residues" evidence="5">
    <location>
        <begin position="416"/>
        <end position="441"/>
    </location>
</feature>
<dbReference type="GO" id="GO:0005634">
    <property type="term" value="C:nucleus"/>
    <property type="evidence" value="ECO:0007669"/>
    <property type="project" value="TreeGrafter"/>
</dbReference>
<keyword evidence="3" id="KW-0862">Zinc</keyword>
<dbReference type="Proteomes" id="UP001085076">
    <property type="component" value="Miscellaneous, Linkage group lg09"/>
</dbReference>
<dbReference type="InterPro" id="IPR011016">
    <property type="entry name" value="Znf_RING-CH"/>
</dbReference>
<protein>
    <recommendedName>
        <fullName evidence="6">RING-type domain-containing protein</fullName>
    </recommendedName>
</protein>
<dbReference type="FunFam" id="3.30.40.10:FF:000594">
    <property type="entry name" value="RING/U-box superfamily protein"/>
    <property type="match status" value="1"/>
</dbReference>
<keyword evidence="1" id="KW-0479">Metal-binding</keyword>
<evidence type="ECO:0000259" key="6">
    <source>
        <dbReference type="PROSITE" id="PS50089"/>
    </source>
</evidence>
<dbReference type="InterPro" id="IPR051834">
    <property type="entry name" value="RING_finger_E3_ligase"/>
</dbReference>
<dbReference type="InterPro" id="IPR013083">
    <property type="entry name" value="Znf_RING/FYVE/PHD"/>
</dbReference>
<feature type="region of interest" description="Disordered" evidence="5">
    <location>
        <begin position="644"/>
        <end position="670"/>
    </location>
</feature>
<accession>A0A9D5H562</accession>
<dbReference type="OrthoDB" id="8062037at2759"/>
<dbReference type="PANTHER" id="PTHR45931">
    <property type="entry name" value="SI:CH211-59O9.10"/>
    <property type="match status" value="1"/>
</dbReference>
<feature type="region of interest" description="Disordered" evidence="5">
    <location>
        <begin position="75"/>
        <end position="106"/>
    </location>
</feature>
<evidence type="ECO:0000256" key="2">
    <source>
        <dbReference type="ARBA" id="ARBA00022771"/>
    </source>
</evidence>
<dbReference type="Pfam" id="PF13639">
    <property type="entry name" value="zf-RING_2"/>
    <property type="match status" value="1"/>
</dbReference>
<gene>
    <name evidence="7" type="ORF">J5N97_028767</name>
</gene>
<name>A0A9D5H562_9LILI</name>
<keyword evidence="2 4" id="KW-0863">Zinc-finger</keyword>
<dbReference type="GO" id="GO:0006511">
    <property type="term" value="P:ubiquitin-dependent protein catabolic process"/>
    <property type="evidence" value="ECO:0007669"/>
    <property type="project" value="TreeGrafter"/>
</dbReference>
<sequence length="803" mass="88772">MDSPSPPDLDSTSELLGNLDLIERSGRDSLGMLNMDDMDIDLVLEVPDTPESVVRTRGSSFSAFNGDIDGGLNSMCSNGRAGSRKTYGVQSRDSSSSDRVGTGTARDDTELLFRQARLARLLSEDKEGKASCQTWEHNVVFNGNGRNSNHTSESHSPRHRDSRRRIEKELYTGHEGRDSFHLKHTDKGKGINLSSDSKDETKQTLSRGSQIETSHRNTGRSRLVVVHNSCKSLSGTTKSSISPSVGQNNVESVHGRTLFSSSGDSNRNVKKQVDVGSDSMMKTGQLRPKQLELACRNAQRRLVRNGCIAPCNITRDNNGATIKEDDFGLNMDNECSYGNSSTEVHDISPDSNDRHVDRKKGKSIMDDDRGAGFQISKVKSQSIRCCSMPIKEVISGGNSGGDTLKSSEDKCRRPTHNSQPSIISSDNTTNIHKSKNVNSKSCDTTRDRDCVDVVDGSPEITAFHRGYNPNPARELSDLVSEGRRSIGRQNLIRGKRKSSSMRSYGGECSSSALEEAEVLFVRSSAQPSNQRASRASNSQLHGCSVLKPILEVDELDSANIRSSDQEEESYEVCEDSSMKARQVETDEILARQLQEQLFNESPDLDEMDATIALSLQQEENSRRASSARRDQPHLARDISIAPVYVPPSRTSGRSSSARPTARSRVPASSRMAHLRRGFNRSARDLETRLNFLEALEAEFDNRNILANTAFQLQREFNENDYEMLLALDDNNEQAGASQSQINSLPQSVVQSDNFQESCAVCLENPSIGDIIRHLPCLHKFHKDCIDTWLKRKKSCPICKSGIT</sequence>
<proteinExistence type="predicted"/>
<evidence type="ECO:0000256" key="1">
    <source>
        <dbReference type="ARBA" id="ARBA00022723"/>
    </source>
</evidence>
<dbReference type="SUPFAM" id="SSF57850">
    <property type="entry name" value="RING/U-box"/>
    <property type="match status" value="1"/>
</dbReference>
<feature type="region of interest" description="Disordered" evidence="5">
    <location>
        <begin position="340"/>
        <end position="368"/>
    </location>
</feature>
<dbReference type="GO" id="GO:0008270">
    <property type="term" value="F:zinc ion binding"/>
    <property type="evidence" value="ECO:0007669"/>
    <property type="project" value="UniProtKB-KW"/>
</dbReference>
<evidence type="ECO:0000313" key="7">
    <source>
        <dbReference type="EMBL" id="KAJ0963645.1"/>
    </source>
</evidence>
<evidence type="ECO:0000256" key="4">
    <source>
        <dbReference type="PROSITE-ProRule" id="PRU00175"/>
    </source>
</evidence>
<dbReference type="SMART" id="SM00184">
    <property type="entry name" value="RING"/>
    <property type="match status" value="1"/>
</dbReference>
<dbReference type="CDD" id="cd16454">
    <property type="entry name" value="RING-H2_PA-TM-RING"/>
    <property type="match status" value="1"/>
</dbReference>
<evidence type="ECO:0000256" key="5">
    <source>
        <dbReference type="SAM" id="MobiDB-lite"/>
    </source>
</evidence>
<dbReference type="AlphaFoldDB" id="A0A9D5H562"/>
<feature type="compositionally biased region" description="Basic and acidic residues" evidence="5">
    <location>
        <begin position="164"/>
        <end position="189"/>
    </location>
</feature>
<feature type="region of interest" description="Disordered" evidence="5">
    <location>
        <begin position="396"/>
        <end position="442"/>
    </location>
</feature>
<dbReference type="SMART" id="SM00744">
    <property type="entry name" value="RINGv"/>
    <property type="match status" value="1"/>
</dbReference>
<feature type="domain" description="RING-type" evidence="6">
    <location>
        <begin position="758"/>
        <end position="799"/>
    </location>
</feature>
<feature type="compositionally biased region" description="Low complexity" evidence="5">
    <location>
        <begin position="646"/>
        <end position="670"/>
    </location>
</feature>
<reference evidence="7" key="1">
    <citation type="submission" date="2021-03" db="EMBL/GenBank/DDBJ databases">
        <authorList>
            <person name="Li Z."/>
            <person name="Yang C."/>
        </authorList>
    </citation>
    <scope>NUCLEOTIDE SEQUENCE</scope>
    <source>
        <strain evidence="7">Dzin_1.0</strain>
        <tissue evidence="7">Leaf</tissue>
    </source>
</reference>
<dbReference type="EMBL" id="JAGGNH010000009">
    <property type="protein sequence ID" value="KAJ0963645.1"/>
    <property type="molecule type" value="Genomic_DNA"/>
</dbReference>
<feature type="region of interest" description="Disordered" evidence="5">
    <location>
        <begin position="142"/>
        <end position="222"/>
    </location>
</feature>
<feature type="compositionally biased region" description="Basic and acidic residues" evidence="5">
    <location>
        <begin position="343"/>
        <end position="356"/>
    </location>
</feature>
<dbReference type="Gene3D" id="3.30.40.10">
    <property type="entry name" value="Zinc/RING finger domain, C3HC4 (zinc finger)"/>
    <property type="match status" value="1"/>
</dbReference>
<dbReference type="PANTHER" id="PTHR45931:SF25">
    <property type="entry name" value="E3 UBIQUITIN-PROTEIN LIGASE RLIM-LIKE ISOFORM X1"/>
    <property type="match status" value="1"/>
</dbReference>